<dbReference type="SMART" id="SM00212">
    <property type="entry name" value="UBCc"/>
    <property type="match status" value="1"/>
</dbReference>
<reference evidence="4 5" key="1">
    <citation type="journal article" date="2024" name="J Genomics">
        <title>Draft genome sequencing and assembly of Favolaschia claudopus CIRM-BRFM 2984 isolated from oak limbs.</title>
        <authorList>
            <person name="Navarro D."/>
            <person name="Drula E."/>
            <person name="Chaduli D."/>
            <person name="Cazenave R."/>
            <person name="Ahrendt S."/>
            <person name="Wang J."/>
            <person name="Lipzen A."/>
            <person name="Daum C."/>
            <person name="Barry K."/>
            <person name="Grigoriev I.V."/>
            <person name="Favel A."/>
            <person name="Rosso M.N."/>
            <person name="Martin F."/>
        </authorList>
    </citation>
    <scope>NUCLEOTIDE SEQUENCE [LARGE SCALE GENOMIC DNA]</scope>
    <source>
        <strain evidence="4 5">CIRM-BRFM 2984</strain>
    </source>
</reference>
<organism evidence="4 5">
    <name type="scientific">Favolaschia claudopus</name>
    <dbReference type="NCBI Taxonomy" id="2862362"/>
    <lineage>
        <taxon>Eukaryota</taxon>
        <taxon>Fungi</taxon>
        <taxon>Dikarya</taxon>
        <taxon>Basidiomycota</taxon>
        <taxon>Agaricomycotina</taxon>
        <taxon>Agaricomycetes</taxon>
        <taxon>Agaricomycetidae</taxon>
        <taxon>Agaricales</taxon>
        <taxon>Marasmiineae</taxon>
        <taxon>Mycenaceae</taxon>
        <taxon>Favolaschia</taxon>
    </lineage>
</organism>
<evidence type="ECO:0000259" key="3">
    <source>
        <dbReference type="PROSITE" id="PS50127"/>
    </source>
</evidence>
<dbReference type="Pfam" id="PF00179">
    <property type="entry name" value="UQ_con"/>
    <property type="match status" value="1"/>
</dbReference>
<evidence type="ECO:0000256" key="1">
    <source>
        <dbReference type="ARBA" id="ARBA00022786"/>
    </source>
</evidence>
<evidence type="ECO:0000313" key="4">
    <source>
        <dbReference type="EMBL" id="KAK7044685.1"/>
    </source>
</evidence>
<accession>A0AAW0CZN7</accession>
<evidence type="ECO:0000313" key="5">
    <source>
        <dbReference type="Proteomes" id="UP001362999"/>
    </source>
</evidence>
<feature type="domain" description="UBC core" evidence="3">
    <location>
        <begin position="87"/>
        <end position="262"/>
    </location>
</feature>
<dbReference type="Gene3D" id="3.10.110.10">
    <property type="entry name" value="Ubiquitin Conjugating Enzyme"/>
    <property type="match status" value="1"/>
</dbReference>
<keyword evidence="1" id="KW-0833">Ubl conjugation pathway</keyword>
<dbReference type="InterPro" id="IPR050113">
    <property type="entry name" value="Ub_conjugating_enzyme"/>
</dbReference>
<dbReference type="PROSITE" id="PS50127">
    <property type="entry name" value="UBC_2"/>
    <property type="match status" value="1"/>
</dbReference>
<proteinExistence type="predicted"/>
<evidence type="ECO:0000256" key="2">
    <source>
        <dbReference type="SAM" id="MobiDB-lite"/>
    </source>
</evidence>
<sequence>MASDPFLAASNKRKRLDAEDDAERERTSSLIRRAIALVAANPEIPATSLQPVLGILAEAHGSALFDEASNLRSADQAEEWNWELSKEQISRLSEEELTIWKDVLPCRVALAHTGIKIHPVNWKMPVLDLRQWQVHIPGRQGTSWEGGVYSLDVIFPPGLSEDLPRCRFLAPLLHPNTYPSGTWGYLPFPEISTSDSPRTSGAWAKSRPEDPARFAKLLCSIKNLLHEPVLDKPSQSDAYTLLKNDPKRYEEKVKEQAIAWTPCPRTGLAGRPILQTLKP</sequence>
<keyword evidence="5" id="KW-1185">Reference proteome</keyword>
<dbReference type="SUPFAM" id="SSF54495">
    <property type="entry name" value="UBC-like"/>
    <property type="match status" value="1"/>
</dbReference>
<protein>
    <submittedName>
        <fullName evidence="4">SUMO-conjugating enzyme ubc9</fullName>
    </submittedName>
</protein>
<gene>
    <name evidence="4" type="ORF">R3P38DRAFT_2880182</name>
</gene>
<dbReference type="EMBL" id="JAWWNJ010000011">
    <property type="protein sequence ID" value="KAK7044685.1"/>
    <property type="molecule type" value="Genomic_DNA"/>
</dbReference>
<dbReference type="Proteomes" id="UP001362999">
    <property type="component" value="Unassembled WGS sequence"/>
</dbReference>
<comment type="caution">
    <text evidence="4">The sequence shown here is derived from an EMBL/GenBank/DDBJ whole genome shotgun (WGS) entry which is preliminary data.</text>
</comment>
<dbReference type="InterPro" id="IPR016135">
    <property type="entry name" value="UBQ-conjugating_enzyme/RWD"/>
</dbReference>
<dbReference type="AlphaFoldDB" id="A0AAW0CZN7"/>
<feature type="region of interest" description="Disordered" evidence="2">
    <location>
        <begin position="1"/>
        <end position="22"/>
    </location>
</feature>
<dbReference type="PANTHER" id="PTHR24067">
    <property type="entry name" value="UBIQUITIN-CONJUGATING ENZYME E2"/>
    <property type="match status" value="1"/>
</dbReference>
<name>A0AAW0CZN7_9AGAR</name>
<dbReference type="InterPro" id="IPR000608">
    <property type="entry name" value="UBC"/>
</dbReference>